<keyword evidence="5" id="KW-1185">Reference proteome</keyword>
<evidence type="ECO:0000313" key="5">
    <source>
        <dbReference type="Proteomes" id="UP000503462"/>
    </source>
</evidence>
<feature type="region of interest" description="Disordered" evidence="2">
    <location>
        <begin position="44"/>
        <end position="85"/>
    </location>
</feature>
<dbReference type="Pfam" id="PF00505">
    <property type="entry name" value="HMG_box"/>
    <property type="match status" value="2"/>
</dbReference>
<reference evidence="4 5" key="1">
    <citation type="journal article" date="2016" name="Sci. Rep.">
        <title>Peltaster fructicola genome reveals evolution from an invasive phytopathogen to an ectophytic parasite.</title>
        <authorList>
            <person name="Xu C."/>
            <person name="Chen H."/>
            <person name="Gleason M.L."/>
            <person name="Xu J.R."/>
            <person name="Liu H."/>
            <person name="Zhang R."/>
            <person name="Sun G."/>
        </authorList>
    </citation>
    <scope>NUCLEOTIDE SEQUENCE [LARGE SCALE GENOMIC DNA]</scope>
    <source>
        <strain evidence="4 5">LNHT1506</strain>
    </source>
</reference>
<dbReference type="Gene3D" id="1.10.30.10">
    <property type="entry name" value="High mobility group box domain"/>
    <property type="match status" value="2"/>
</dbReference>
<evidence type="ECO:0000259" key="3">
    <source>
        <dbReference type="PROSITE" id="PS50118"/>
    </source>
</evidence>
<dbReference type="InterPro" id="IPR009071">
    <property type="entry name" value="HMG_box_dom"/>
</dbReference>
<evidence type="ECO:0000256" key="2">
    <source>
        <dbReference type="SAM" id="MobiDB-lite"/>
    </source>
</evidence>
<evidence type="ECO:0000313" key="4">
    <source>
        <dbReference type="EMBL" id="QIX01451.1"/>
    </source>
</evidence>
<keyword evidence="1" id="KW-0539">Nucleus</keyword>
<dbReference type="GO" id="GO:0005634">
    <property type="term" value="C:nucleus"/>
    <property type="evidence" value="ECO:0007669"/>
    <property type="project" value="UniProtKB-UniRule"/>
</dbReference>
<feature type="DNA-binding region" description="HMG box" evidence="1">
    <location>
        <begin position="273"/>
        <end position="339"/>
    </location>
</feature>
<dbReference type="CDD" id="cd00084">
    <property type="entry name" value="HMG-box_SF"/>
    <property type="match status" value="2"/>
</dbReference>
<dbReference type="PROSITE" id="PS50118">
    <property type="entry name" value="HMG_BOX_2"/>
    <property type="match status" value="2"/>
</dbReference>
<dbReference type="SUPFAM" id="SSF47095">
    <property type="entry name" value="HMG-box"/>
    <property type="match status" value="2"/>
</dbReference>
<feature type="domain" description="HMG box" evidence="3">
    <location>
        <begin position="158"/>
        <end position="230"/>
    </location>
</feature>
<feature type="DNA-binding region" description="HMG box" evidence="1">
    <location>
        <begin position="158"/>
        <end position="230"/>
    </location>
</feature>
<dbReference type="Proteomes" id="UP000503462">
    <property type="component" value="Chromosome 5"/>
</dbReference>
<dbReference type="EMBL" id="CP051143">
    <property type="protein sequence ID" value="QIX01451.1"/>
    <property type="molecule type" value="Genomic_DNA"/>
</dbReference>
<evidence type="ECO:0000256" key="1">
    <source>
        <dbReference type="PROSITE-ProRule" id="PRU00267"/>
    </source>
</evidence>
<keyword evidence="1" id="KW-0238">DNA-binding</keyword>
<dbReference type="AlphaFoldDB" id="A0A6H0Y3G1"/>
<protein>
    <recommendedName>
        <fullName evidence="3">HMG box domain-containing protein</fullName>
    </recommendedName>
</protein>
<sequence length="353" mass="39151">MLGRHVAAVLHGSANTQLVKPLSTTFTTRLSIRVAPVSHRRLYATPSRPKKAVGEASRPIKRTPKVTSPEAAAKKEADAKKAAEKKTALAEKKKALAAKKKATAEKKKLTAAKKKLDAEKKKAAAAKKKATKGEAGKQQAVKLEIQNLKKAALNPPPGYHATSAWTHFLKDQHAKTANEYEGLASQERISRASKTIAERWKNITPAEREHYNHIASTTNDERKTAYKAWVLAHSAEDIQLANTARRALRRRLEANLTRGHRSKWPRIEDERGLKPPVSAFIRFSVNRRASGDFKAIKPSEAQKLIGAEWKALADNEKKKYEAIASKDRDQYYHDYSHVYGHEAPSQQTASAAA</sequence>
<feature type="domain" description="HMG box" evidence="3">
    <location>
        <begin position="273"/>
        <end position="339"/>
    </location>
</feature>
<gene>
    <name evidence="4" type="ORF">AMS68_006968</name>
</gene>
<dbReference type="GO" id="GO:0003677">
    <property type="term" value="F:DNA binding"/>
    <property type="evidence" value="ECO:0007669"/>
    <property type="project" value="UniProtKB-UniRule"/>
</dbReference>
<proteinExistence type="predicted"/>
<dbReference type="OrthoDB" id="1919336at2759"/>
<name>A0A6H0Y3G1_9PEZI</name>
<accession>A0A6H0Y3G1</accession>
<dbReference type="InterPro" id="IPR036910">
    <property type="entry name" value="HMG_box_dom_sf"/>
</dbReference>
<organism evidence="4 5">
    <name type="scientific">Peltaster fructicola</name>
    <dbReference type="NCBI Taxonomy" id="286661"/>
    <lineage>
        <taxon>Eukaryota</taxon>
        <taxon>Fungi</taxon>
        <taxon>Dikarya</taxon>
        <taxon>Ascomycota</taxon>
        <taxon>Pezizomycotina</taxon>
        <taxon>Dothideomycetes</taxon>
        <taxon>Dothideomycetes incertae sedis</taxon>
        <taxon>Peltaster</taxon>
    </lineage>
</organism>
<dbReference type="SMART" id="SM00398">
    <property type="entry name" value="HMG"/>
    <property type="match status" value="2"/>
</dbReference>
<feature type="compositionally biased region" description="Basic and acidic residues" evidence="2">
    <location>
        <begin position="72"/>
        <end position="85"/>
    </location>
</feature>